<feature type="domain" description="F-box" evidence="3">
    <location>
        <begin position="64"/>
        <end position="108"/>
    </location>
</feature>
<dbReference type="Proteomes" id="UP001497453">
    <property type="component" value="Chromosome 2"/>
</dbReference>
<dbReference type="Gene3D" id="3.80.10.10">
    <property type="entry name" value="Ribonuclease Inhibitor"/>
    <property type="match status" value="3"/>
</dbReference>
<evidence type="ECO:0000259" key="3">
    <source>
        <dbReference type="Pfam" id="PF12937"/>
    </source>
</evidence>
<protein>
    <recommendedName>
        <fullName evidence="7">RNI-like protein</fullName>
    </recommendedName>
</protein>
<feature type="compositionally biased region" description="Acidic residues" evidence="2">
    <location>
        <begin position="583"/>
        <end position="595"/>
    </location>
</feature>
<evidence type="ECO:0008006" key="7">
    <source>
        <dbReference type="Google" id="ProtNLM"/>
    </source>
</evidence>
<sequence length="927" mass="100973">MLYKHSSPAQSTTSLSDVDDDDFNKSTFFPSLDPVAATPAQWSSRLLPHSPLEPLSTHILSHAARLPPEILIHILKHLHSSRDLYHALLVSRAWCECTVELLWHRPSFTKLSTLGKMMRVLARDDQTFIYARFIRRLNFLYLGADLTDSLFGRLAQCVRLERLTLINCNSLTDGALARVLPCCPNLVALDLTGVVETSDRAIVALASSTKKLQGINLGGCKKLTDKAVLALAANCPLLRRVKLSHVEQVTDEAISALAKSCPLLLEIDLNNCKKITDSSVRDLWTYSCHMREMRLSHCVELTDSAFPSSPRSEVVLPTGPNPFPLSTPLNTDKLPPLRVTKPFEHLRMLDLTGCSNITDETIEGIISVAPKIRNLVLAKCNQLTDVAVESICSLGKHLHYLHLGHAGGITDRSIRLLARACTRLRYIDLANCLQLTDMSVFELAGLQKLRRIGLVRVNNLTDQAIYSLAERHATLERIHLSYCDQITVMAIHFLLQKLPKLTHLSLTGIPAFRRPELQQFCREAPSEFNSGQRAAFCVYSGKGVSDLRDFLADLFNTITDEMAAGSGTEYDDEDEYRNRYGDDSEAANDADEDEDVVRRDPANVSRTTGSSPPQSIDNESEDRSTVQLPSRELLMSRERANPPIPRTIAASQVWMNGHNVAVGPSRIVRGFGHQPIIEASTSPAPSDAASNRSGGTNHSTGTAFFRNYAETNPILRQGVMTPDLIFAEIGHGRGAGPHAGSSTIVIPAPTRRPVDPLTIVPPSPTGSLSASTYTPMASAAMAATGSSTSNLESGRHPPSSSGISGDSGGSQLFERSPVLVDSSNSYNHNGDYHNDWTSVPPDSIGTRSLSSSPTTRELQESVHSVLGQQSVFVEEGRGRSVKRSLRNTITAAEQYASSFFFGGRGQGSSEGGSGSSGQGREGDIQGQ</sequence>
<dbReference type="Pfam" id="PF12937">
    <property type="entry name" value="F-box-like"/>
    <property type="match status" value="1"/>
</dbReference>
<dbReference type="InterPro" id="IPR006553">
    <property type="entry name" value="Leu-rich_rpt_Cys-con_subtyp"/>
</dbReference>
<dbReference type="InterPro" id="IPR001810">
    <property type="entry name" value="F-box_dom"/>
</dbReference>
<keyword evidence="6" id="KW-1185">Reference proteome</keyword>
<feature type="domain" description="F-box/LRR-repeat protein 15-like leucin rich repeat" evidence="4">
    <location>
        <begin position="345"/>
        <end position="450"/>
    </location>
</feature>
<dbReference type="SUPFAM" id="SSF81383">
    <property type="entry name" value="F-box domain"/>
    <property type="match status" value="1"/>
</dbReference>
<feature type="compositionally biased region" description="Low complexity" evidence="2">
    <location>
        <begin position="679"/>
        <end position="690"/>
    </location>
</feature>
<feature type="domain" description="F-box/LRR-repeat protein 15-like leucin rich repeat" evidence="4">
    <location>
        <begin position="146"/>
        <end position="303"/>
    </location>
</feature>
<dbReference type="PANTHER" id="PTHR13382">
    <property type="entry name" value="MITOCHONDRIAL ATP SYNTHASE COUPLING FACTOR B"/>
    <property type="match status" value="1"/>
</dbReference>
<feature type="region of interest" description="Disordered" evidence="2">
    <location>
        <begin position="565"/>
        <end position="642"/>
    </location>
</feature>
<feature type="compositionally biased region" description="Polar residues" evidence="2">
    <location>
        <begin position="845"/>
        <end position="856"/>
    </location>
</feature>
<feature type="region of interest" description="Disordered" evidence="2">
    <location>
        <begin position="831"/>
        <end position="862"/>
    </location>
</feature>
<feature type="region of interest" description="Disordered" evidence="2">
    <location>
        <begin position="784"/>
        <end position="813"/>
    </location>
</feature>
<dbReference type="SMART" id="SM00367">
    <property type="entry name" value="LRR_CC"/>
    <property type="match status" value="11"/>
</dbReference>
<evidence type="ECO:0000256" key="1">
    <source>
        <dbReference type="ARBA" id="ARBA00022786"/>
    </source>
</evidence>
<dbReference type="EMBL" id="OZ037945">
    <property type="protein sequence ID" value="CAL1701041.1"/>
    <property type="molecule type" value="Genomic_DNA"/>
</dbReference>
<feature type="compositionally biased region" description="Polar residues" evidence="2">
    <location>
        <begin position="604"/>
        <end position="617"/>
    </location>
</feature>
<accession>A0ABP1CZG1</accession>
<reference evidence="6" key="1">
    <citation type="submission" date="2024-04" db="EMBL/GenBank/DDBJ databases">
        <authorList>
            <person name="Shaw F."/>
            <person name="Minotto A."/>
        </authorList>
    </citation>
    <scope>NUCLEOTIDE SEQUENCE [LARGE SCALE GENOMIC DNA]</scope>
</reference>
<dbReference type="InterPro" id="IPR036047">
    <property type="entry name" value="F-box-like_dom_sf"/>
</dbReference>
<name>A0ABP1CZG1_9APHY</name>
<gene>
    <name evidence="5" type="ORF">GFSPODELE1_LOCUS3404</name>
</gene>
<feature type="compositionally biased region" description="Gly residues" evidence="2">
    <location>
        <begin position="902"/>
        <end position="919"/>
    </location>
</feature>
<dbReference type="CDD" id="cd09917">
    <property type="entry name" value="F-box_SF"/>
    <property type="match status" value="1"/>
</dbReference>
<evidence type="ECO:0000259" key="4">
    <source>
        <dbReference type="Pfam" id="PF25372"/>
    </source>
</evidence>
<feature type="region of interest" description="Disordered" evidence="2">
    <location>
        <begin position="678"/>
        <end position="698"/>
    </location>
</feature>
<dbReference type="Pfam" id="PF25372">
    <property type="entry name" value="DUF7885"/>
    <property type="match status" value="2"/>
</dbReference>
<dbReference type="InterPro" id="IPR057207">
    <property type="entry name" value="FBXL15_LRR"/>
</dbReference>
<dbReference type="InterPro" id="IPR032675">
    <property type="entry name" value="LRR_dom_sf"/>
</dbReference>
<evidence type="ECO:0000313" key="5">
    <source>
        <dbReference type="EMBL" id="CAL1701041.1"/>
    </source>
</evidence>
<evidence type="ECO:0000313" key="6">
    <source>
        <dbReference type="Proteomes" id="UP001497453"/>
    </source>
</evidence>
<dbReference type="PANTHER" id="PTHR13382:SF67">
    <property type="entry name" value="SCF E3 UBIQUITIN LIGASE COMPLEX F-BOX PROTEIN POF2"/>
    <property type="match status" value="1"/>
</dbReference>
<proteinExistence type="predicted"/>
<keyword evidence="1" id="KW-0833">Ubl conjugation pathway</keyword>
<dbReference type="InterPro" id="IPR050648">
    <property type="entry name" value="F-box_LRR-repeat"/>
</dbReference>
<feature type="region of interest" description="Disordered" evidence="2">
    <location>
        <begin position="900"/>
        <end position="927"/>
    </location>
</feature>
<dbReference type="SUPFAM" id="SSF52047">
    <property type="entry name" value="RNI-like"/>
    <property type="match status" value="2"/>
</dbReference>
<evidence type="ECO:0000256" key="2">
    <source>
        <dbReference type="SAM" id="MobiDB-lite"/>
    </source>
</evidence>
<organism evidence="5 6">
    <name type="scientific">Somion occarium</name>
    <dbReference type="NCBI Taxonomy" id="3059160"/>
    <lineage>
        <taxon>Eukaryota</taxon>
        <taxon>Fungi</taxon>
        <taxon>Dikarya</taxon>
        <taxon>Basidiomycota</taxon>
        <taxon>Agaricomycotina</taxon>
        <taxon>Agaricomycetes</taxon>
        <taxon>Polyporales</taxon>
        <taxon>Cerrenaceae</taxon>
        <taxon>Somion</taxon>
    </lineage>
</organism>